<dbReference type="SUPFAM" id="SSF46955">
    <property type="entry name" value="Putative DNA-binding domain"/>
    <property type="match status" value="2"/>
</dbReference>
<dbReference type="SMART" id="SM00873">
    <property type="entry name" value="B3_4"/>
    <property type="match status" value="1"/>
</dbReference>
<dbReference type="Gene3D" id="3.30.56.10">
    <property type="match status" value="2"/>
</dbReference>
<dbReference type="InterPro" id="IPR009061">
    <property type="entry name" value="DNA-bd_dom_put_sf"/>
</dbReference>
<comment type="catalytic activity">
    <reaction evidence="10 11">
        <text>tRNA(Phe) + L-phenylalanine + ATP = L-phenylalanyl-tRNA(Phe) + AMP + diphosphate + H(+)</text>
        <dbReference type="Rhea" id="RHEA:19413"/>
        <dbReference type="Rhea" id="RHEA-COMP:9668"/>
        <dbReference type="Rhea" id="RHEA-COMP:9699"/>
        <dbReference type="ChEBI" id="CHEBI:15378"/>
        <dbReference type="ChEBI" id="CHEBI:30616"/>
        <dbReference type="ChEBI" id="CHEBI:33019"/>
        <dbReference type="ChEBI" id="CHEBI:58095"/>
        <dbReference type="ChEBI" id="CHEBI:78442"/>
        <dbReference type="ChEBI" id="CHEBI:78531"/>
        <dbReference type="ChEBI" id="CHEBI:456215"/>
        <dbReference type="EC" id="6.1.1.20"/>
    </reaction>
</comment>
<keyword evidence="4 11" id="KW-0479">Metal-binding</keyword>
<dbReference type="InterPro" id="IPR045060">
    <property type="entry name" value="Phe-tRNA-ligase_IIc_bsu"/>
</dbReference>
<feature type="domain" description="FDX-ACB" evidence="12">
    <location>
        <begin position="596"/>
        <end position="691"/>
    </location>
</feature>
<feature type="binding site" evidence="11">
    <location>
        <position position="357"/>
    </location>
    <ligand>
        <name>Mg(2+)</name>
        <dbReference type="ChEBI" id="CHEBI:18420"/>
        <note>shared with alpha subunit</note>
    </ligand>
</feature>
<keyword evidence="6 11" id="KW-0067">ATP-binding</keyword>
<keyword evidence="15" id="KW-1185">Reference proteome</keyword>
<evidence type="ECO:0000256" key="7">
    <source>
        <dbReference type="ARBA" id="ARBA00022842"/>
    </source>
</evidence>
<dbReference type="OrthoDB" id="9805455at2"/>
<feature type="binding site" evidence="11">
    <location>
        <position position="351"/>
    </location>
    <ligand>
        <name>Mg(2+)</name>
        <dbReference type="ChEBI" id="CHEBI:18420"/>
        <note>shared with alpha subunit</note>
    </ligand>
</feature>
<dbReference type="AlphaFoldDB" id="A0A372IPL0"/>
<dbReference type="PROSITE" id="PS51483">
    <property type="entry name" value="B5"/>
    <property type="match status" value="1"/>
</dbReference>
<dbReference type="GO" id="GO:0009328">
    <property type="term" value="C:phenylalanine-tRNA ligase complex"/>
    <property type="evidence" value="ECO:0007669"/>
    <property type="project" value="TreeGrafter"/>
</dbReference>
<keyword evidence="9 11" id="KW-0030">Aminoacyl-tRNA synthetase</keyword>
<keyword evidence="3 11" id="KW-0436">Ligase</keyword>
<dbReference type="EMBL" id="QVQT01000003">
    <property type="protein sequence ID" value="RFU16808.1"/>
    <property type="molecule type" value="Genomic_DNA"/>
</dbReference>
<evidence type="ECO:0000256" key="6">
    <source>
        <dbReference type="ARBA" id="ARBA00022840"/>
    </source>
</evidence>
<keyword evidence="8 11" id="KW-0648">Protein biosynthesis</keyword>
<dbReference type="RefSeq" id="WP_117298976.1">
    <property type="nucleotide sequence ID" value="NZ_QVQT02000003.1"/>
</dbReference>
<feature type="domain" description="B5" evidence="13">
    <location>
        <begin position="292"/>
        <end position="373"/>
    </location>
</feature>
<dbReference type="Pfam" id="PF17759">
    <property type="entry name" value="tRNA_synthFbeta"/>
    <property type="match status" value="1"/>
</dbReference>
<comment type="similarity">
    <text evidence="1 11">Belongs to the phenylalanyl-tRNA synthetase beta subunit family. Type 1 subfamily.</text>
</comment>
<dbReference type="Gene3D" id="3.30.930.10">
    <property type="entry name" value="Bira Bifunctional Protein, Domain 2"/>
    <property type="match status" value="1"/>
</dbReference>
<dbReference type="HAMAP" id="MF_00283">
    <property type="entry name" value="Phe_tRNA_synth_beta1"/>
    <property type="match status" value="1"/>
</dbReference>
<evidence type="ECO:0000256" key="8">
    <source>
        <dbReference type="ARBA" id="ARBA00022917"/>
    </source>
</evidence>
<evidence type="ECO:0000259" key="13">
    <source>
        <dbReference type="PROSITE" id="PS51483"/>
    </source>
</evidence>
<dbReference type="SUPFAM" id="SSF55681">
    <property type="entry name" value="Class II aaRS and biotin synthetases"/>
    <property type="match status" value="1"/>
</dbReference>
<keyword evidence="7 11" id="KW-0460">Magnesium</keyword>
<dbReference type="Pfam" id="PF03483">
    <property type="entry name" value="B3_4"/>
    <property type="match status" value="1"/>
</dbReference>
<dbReference type="GO" id="GO:0003723">
    <property type="term" value="F:RNA binding"/>
    <property type="evidence" value="ECO:0007669"/>
    <property type="project" value="InterPro"/>
</dbReference>
<dbReference type="GO" id="GO:0006432">
    <property type="term" value="P:phenylalanyl-tRNA aminoacylation"/>
    <property type="evidence" value="ECO:0007669"/>
    <property type="project" value="UniProtKB-UniRule"/>
</dbReference>
<evidence type="ECO:0000256" key="3">
    <source>
        <dbReference type="ARBA" id="ARBA00022598"/>
    </source>
</evidence>
<dbReference type="SUPFAM" id="SSF54991">
    <property type="entry name" value="Anticodon-binding domain of PheRS"/>
    <property type="match status" value="1"/>
</dbReference>
<evidence type="ECO:0000256" key="4">
    <source>
        <dbReference type="ARBA" id="ARBA00022723"/>
    </source>
</evidence>
<organism evidence="14 15">
    <name type="scientific">Paracidobacterium acidisoli</name>
    <dbReference type="NCBI Taxonomy" id="2303751"/>
    <lineage>
        <taxon>Bacteria</taxon>
        <taxon>Pseudomonadati</taxon>
        <taxon>Acidobacteriota</taxon>
        <taxon>Terriglobia</taxon>
        <taxon>Terriglobales</taxon>
        <taxon>Acidobacteriaceae</taxon>
        <taxon>Paracidobacterium</taxon>
    </lineage>
</organism>
<evidence type="ECO:0000256" key="11">
    <source>
        <dbReference type="HAMAP-Rule" id="MF_00283"/>
    </source>
</evidence>
<dbReference type="InterPro" id="IPR005147">
    <property type="entry name" value="tRNA_synthase_B5-dom"/>
</dbReference>
<dbReference type="Gene3D" id="3.30.70.380">
    <property type="entry name" value="Ferrodoxin-fold anticodon-binding domain"/>
    <property type="match status" value="1"/>
</dbReference>
<dbReference type="InterPro" id="IPR020825">
    <property type="entry name" value="Phe-tRNA_synthase-like_B3/B4"/>
</dbReference>
<dbReference type="GO" id="GO:0005524">
    <property type="term" value="F:ATP binding"/>
    <property type="evidence" value="ECO:0007669"/>
    <property type="project" value="UniProtKB-UniRule"/>
</dbReference>
<evidence type="ECO:0000313" key="14">
    <source>
        <dbReference type="EMBL" id="RFU16808.1"/>
    </source>
</evidence>
<dbReference type="CDD" id="cd00769">
    <property type="entry name" value="PheRS_beta_core"/>
    <property type="match status" value="1"/>
</dbReference>
<comment type="caution">
    <text evidence="14">The sequence shown here is derived from an EMBL/GenBank/DDBJ whole genome shotgun (WGS) entry which is preliminary data.</text>
</comment>
<dbReference type="SMART" id="SM00874">
    <property type="entry name" value="B5"/>
    <property type="match status" value="1"/>
</dbReference>
<evidence type="ECO:0000259" key="12">
    <source>
        <dbReference type="PROSITE" id="PS51447"/>
    </source>
</evidence>
<gene>
    <name evidence="11 14" type="primary">pheT</name>
    <name evidence="14" type="ORF">D0Y96_08655</name>
</gene>
<evidence type="ECO:0000256" key="9">
    <source>
        <dbReference type="ARBA" id="ARBA00023146"/>
    </source>
</evidence>
<evidence type="ECO:0000256" key="5">
    <source>
        <dbReference type="ARBA" id="ARBA00022741"/>
    </source>
</evidence>
<dbReference type="Gene3D" id="3.50.40.10">
    <property type="entry name" value="Phenylalanyl-trna Synthetase, Chain B, domain 3"/>
    <property type="match status" value="1"/>
</dbReference>
<dbReference type="Pfam" id="PF03484">
    <property type="entry name" value="B5"/>
    <property type="match status" value="1"/>
</dbReference>
<evidence type="ECO:0000313" key="15">
    <source>
        <dbReference type="Proteomes" id="UP000264702"/>
    </source>
</evidence>
<dbReference type="Proteomes" id="UP000264702">
    <property type="component" value="Unassembled WGS sequence"/>
</dbReference>
<dbReference type="SMART" id="SM00896">
    <property type="entry name" value="FDX-ACB"/>
    <property type="match status" value="1"/>
</dbReference>
<dbReference type="GO" id="GO:0004826">
    <property type="term" value="F:phenylalanine-tRNA ligase activity"/>
    <property type="evidence" value="ECO:0007669"/>
    <property type="project" value="UniProtKB-UniRule"/>
</dbReference>
<dbReference type="PANTHER" id="PTHR10947:SF0">
    <property type="entry name" value="PHENYLALANINE--TRNA LIGASE BETA SUBUNIT"/>
    <property type="match status" value="1"/>
</dbReference>
<dbReference type="EC" id="6.1.1.20" evidence="11"/>
<dbReference type="InterPro" id="IPR036690">
    <property type="entry name" value="Fdx_antiC-bd_sf"/>
</dbReference>
<dbReference type="InterPro" id="IPR045864">
    <property type="entry name" value="aa-tRNA-synth_II/BPL/LPL"/>
</dbReference>
<keyword evidence="5 11" id="KW-0547">Nucleotide-binding</keyword>
<comment type="subcellular location">
    <subcellularLocation>
        <location evidence="11">Cytoplasm</location>
    </subcellularLocation>
</comment>
<dbReference type="NCBIfam" id="TIGR00472">
    <property type="entry name" value="pheT_bact"/>
    <property type="match status" value="1"/>
</dbReference>
<sequence>MKILSNWLRSYLPELAVSDRQLADDLTLRGIAVEGVFDFEADGSLFEMDITTNRVDAMNHYGIAREAATIYGLQLKPLETALPAAKPTSQPFPVTIEEQKLCGRFTARVLRDVTIAPSTGIVADRFRLLEQKLISNAVDATNFVTLAIGQPTHAFDLDKLEGGIVVRRARKGEKLKTLDGIERTLDPDDLIVADHKKALGIAGVIGGWDTMITPETKNILVEAAWFDPATVRRSSKRHLIHTDASHRFERGADFNAASVANALVSRIILEAGGYAEGDLVDVLIPEAEQRTAKRASIHFAVSEARRILGPTEDKEGITAAISETILTGLGCTLHKTEEEHYSVTLPSWRLDLEREIDLIEEIARVYGYNRFQNTLPSFSGSVVALPWAEKEAALREALLALCWNEAISSTFCSVTDADTFSRDPKSAVAIGNPLSEEAGMLRPSLVPGMLGMLSLNISRDVESAALFEMGTVFTGAAEKVDERPSLAIGATGAALGAAETDFFDIKGTVETLLGKFSSRSLYYDRFPSATGLMPAWLHPGRSARAVLDGATVGYFGQLHPAEAERRKLKQTVFLGELYLDRLYKQSLRQPAMRELSRFQPVRRDFSLIVPDTVTYSVIADAVASLTISELQSFALKEILRDPKGKLAPVGHYSLLLGTVFQSLERTLREEEVQSWSQQVVAALEARGARLRS</sequence>
<dbReference type="PANTHER" id="PTHR10947">
    <property type="entry name" value="PHENYLALANYL-TRNA SYNTHETASE BETA CHAIN AND LEUCINE-RICH REPEAT-CONTAINING PROTEIN 47"/>
    <property type="match status" value="1"/>
</dbReference>
<name>A0A372IPL0_9BACT</name>
<protein>
    <recommendedName>
        <fullName evidence="11">Phenylalanine--tRNA ligase beta subunit</fullName>
        <ecNumber evidence="11">6.1.1.20</ecNumber>
    </recommendedName>
    <alternativeName>
        <fullName evidence="11">Phenylalanyl-tRNA synthetase beta subunit</fullName>
        <shortName evidence="11">PheRS</shortName>
    </alternativeName>
</protein>
<dbReference type="SUPFAM" id="SSF56037">
    <property type="entry name" value="PheT/TilS domain"/>
    <property type="match status" value="1"/>
</dbReference>
<dbReference type="GO" id="GO:0000287">
    <property type="term" value="F:magnesium ion binding"/>
    <property type="evidence" value="ECO:0007669"/>
    <property type="project" value="UniProtKB-UniRule"/>
</dbReference>
<evidence type="ECO:0000256" key="2">
    <source>
        <dbReference type="ARBA" id="ARBA00011209"/>
    </source>
</evidence>
<feature type="binding site" evidence="11">
    <location>
        <position position="360"/>
    </location>
    <ligand>
        <name>Mg(2+)</name>
        <dbReference type="ChEBI" id="CHEBI:18420"/>
        <note>shared with alpha subunit</note>
    </ligand>
</feature>
<keyword evidence="11" id="KW-0963">Cytoplasm</keyword>
<proteinExistence type="inferred from homology"/>
<dbReference type="PROSITE" id="PS51447">
    <property type="entry name" value="FDX_ACB"/>
    <property type="match status" value="1"/>
</dbReference>
<comment type="cofactor">
    <cofactor evidence="11">
        <name>Mg(2+)</name>
        <dbReference type="ChEBI" id="CHEBI:18420"/>
    </cofactor>
    <text evidence="11">Binds 2 magnesium ions per tetramer.</text>
</comment>
<dbReference type="Pfam" id="PF03147">
    <property type="entry name" value="FDX-ACB"/>
    <property type="match status" value="1"/>
</dbReference>
<dbReference type="InterPro" id="IPR041616">
    <property type="entry name" value="PheRS_beta_core"/>
</dbReference>
<feature type="binding site" evidence="11">
    <location>
        <position position="361"/>
    </location>
    <ligand>
        <name>Mg(2+)</name>
        <dbReference type="ChEBI" id="CHEBI:18420"/>
        <note>shared with alpha subunit</note>
    </ligand>
</feature>
<accession>A0A372IPL0</accession>
<evidence type="ECO:0000256" key="10">
    <source>
        <dbReference type="ARBA" id="ARBA00049255"/>
    </source>
</evidence>
<evidence type="ECO:0000256" key="1">
    <source>
        <dbReference type="ARBA" id="ARBA00008653"/>
    </source>
</evidence>
<dbReference type="InterPro" id="IPR005146">
    <property type="entry name" value="B3/B4_tRNA-bd"/>
</dbReference>
<comment type="subunit">
    <text evidence="2 11">Tetramer of two alpha and two beta subunits.</text>
</comment>
<reference evidence="14 15" key="1">
    <citation type="submission" date="2018-08" db="EMBL/GenBank/DDBJ databases">
        <title>Acidipila sp. 4G-K13, an acidobacterium isolated from forest soil.</title>
        <authorList>
            <person name="Gao Z.-H."/>
            <person name="Qiu L.-H."/>
        </authorList>
    </citation>
    <scope>NUCLEOTIDE SEQUENCE [LARGE SCALE GENOMIC DNA]</scope>
    <source>
        <strain evidence="14 15">4G-K13</strain>
    </source>
</reference>
<dbReference type="InterPro" id="IPR005121">
    <property type="entry name" value="Fdx_antiC-bd"/>
</dbReference>
<dbReference type="InterPro" id="IPR004532">
    <property type="entry name" value="Phe-tRNA-ligase_IIc_bsu_bact"/>
</dbReference>